<gene>
    <name evidence="1" type="ORF">IPOD504_LOCUS3716</name>
</gene>
<sequence length="58" mass="6226">MSAKVRAYKGQIYSARAYRCAIVNRLSSGDKAACGERGGGRVQLSRKPSVRINVGIQA</sequence>
<accession>A0ABN8HYJ8</accession>
<feature type="non-terminal residue" evidence="1">
    <location>
        <position position="58"/>
    </location>
</feature>
<evidence type="ECO:0000313" key="2">
    <source>
        <dbReference type="Proteomes" id="UP000837857"/>
    </source>
</evidence>
<keyword evidence="2" id="KW-1185">Reference proteome</keyword>
<protein>
    <submittedName>
        <fullName evidence="1">Uncharacterized protein</fullName>
    </submittedName>
</protein>
<proteinExistence type="predicted"/>
<name>A0ABN8HYJ8_9NEOP</name>
<organism evidence="1 2">
    <name type="scientific">Iphiclides podalirius</name>
    <name type="common">scarce swallowtail</name>
    <dbReference type="NCBI Taxonomy" id="110791"/>
    <lineage>
        <taxon>Eukaryota</taxon>
        <taxon>Metazoa</taxon>
        <taxon>Ecdysozoa</taxon>
        <taxon>Arthropoda</taxon>
        <taxon>Hexapoda</taxon>
        <taxon>Insecta</taxon>
        <taxon>Pterygota</taxon>
        <taxon>Neoptera</taxon>
        <taxon>Endopterygota</taxon>
        <taxon>Lepidoptera</taxon>
        <taxon>Glossata</taxon>
        <taxon>Ditrysia</taxon>
        <taxon>Papilionoidea</taxon>
        <taxon>Papilionidae</taxon>
        <taxon>Papilioninae</taxon>
        <taxon>Iphiclides</taxon>
    </lineage>
</organism>
<evidence type="ECO:0000313" key="1">
    <source>
        <dbReference type="EMBL" id="CAH2042297.1"/>
    </source>
</evidence>
<reference evidence="1" key="1">
    <citation type="submission" date="2022-03" db="EMBL/GenBank/DDBJ databases">
        <authorList>
            <person name="Martin H S."/>
        </authorList>
    </citation>
    <scope>NUCLEOTIDE SEQUENCE</scope>
</reference>
<dbReference type="EMBL" id="OW152826">
    <property type="protein sequence ID" value="CAH2042297.1"/>
    <property type="molecule type" value="Genomic_DNA"/>
</dbReference>
<dbReference type="Proteomes" id="UP000837857">
    <property type="component" value="Chromosome 14"/>
</dbReference>